<protein>
    <submittedName>
        <fullName evidence="1">Uncharacterized protein</fullName>
    </submittedName>
</protein>
<name>A0A327ZY34_9STAP</name>
<sequence length="130" mass="15698">MIPTYDKAKEQKDLLDFDTAQTIYTKLLSENNHNDSELKEYWDDFITECMNYSNFRSLWLTLSREEKNENDFDAKRTSVHNELIRSLKVIKRYLELEDKDTSWYEEITDNRKRIGDFANYIAYVYALNAR</sequence>
<gene>
    <name evidence="1" type="ORF">BHU61_00395</name>
</gene>
<reference evidence="1 2" key="1">
    <citation type="journal article" date="2018" name="Front. Microbiol.">
        <title>Description and Comparative Genomics of Macrococcus caseolyticus subsp. hominis subsp. nov., Macrococcus goetzii sp. nov., Macrococcus epidermidis sp. nov., and Macrococcus bohemicus sp. nov., Novel Macrococci From Human Clinical Material With Virulence Potential and Suspected Uptake of Foreign DNA by Natural Transformation.</title>
        <authorList>
            <person name="Maslanova I."/>
            <person name="Wertheimer Z."/>
            <person name="Sedlacek I."/>
            <person name="Svec P."/>
            <person name="Indrakova A."/>
            <person name="Kovarovic V."/>
            <person name="Schumann P."/>
            <person name="Sproer C."/>
            <person name="Kralova S."/>
            <person name="Sedo O."/>
            <person name="Kristofova L."/>
            <person name="Vrbovska V."/>
            <person name="Fuzik T."/>
            <person name="Petras P."/>
            <person name="Zdrahal Z."/>
            <person name="Ruzickova V."/>
            <person name="Doskar J."/>
            <person name="Pantucek R."/>
        </authorList>
    </citation>
    <scope>NUCLEOTIDE SEQUENCE [LARGE SCALE GENOMIC DNA]</scope>
    <source>
        <strain evidence="1 2">01/688</strain>
    </source>
</reference>
<dbReference type="Proteomes" id="UP000249808">
    <property type="component" value="Unassembled WGS sequence"/>
</dbReference>
<dbReference type="EMBL" id="PZJH01000001">
    <property type="protein sequence ID" value="RAK45938.1"/>
    <property type="molecule type" value="Genomic_DNA"/>
</dbReference>
<comment type="caution">
    <text evidence="1">The sequence shown here is derived from an EMBL/GenBank/DDBJ whole genome shotgun (WGS) entry which is preliminary data.</text>
</comment>
<organism evidence="1 2">
    <name type="scientific">Macrococcus epidermidis</name>
    <dbReference type="NCBI Taxonomy" id="1902580"/>
    <lineage>
        <taxon>Bacteria</taxon>
        <taxon>Bacillati</taxon>
        <taxon>Bacillota</taxon>
        <taxon>Bacilli</taxon>
        <taxon>Bacillales</taxon>
        <taxon>Staphylococcaceae</taxon>
        <taxon>Macrococcus</taxon>
    </lineage>
</organism>
<evidence type="ECO:0000313" key="1">
    <source>
        <dbReference type="EMBL" id="RAK45938.1"/>
    </source>
</evidence>
<dbReference type="Gene3D" id="1.10.287.800">
    <property type="entry name" value="protein ne1242"/>
    <property type="match status" value="1"/>
</dbReference>
<keyword evidence="2" id="KW-1185">Reference proteome</keyword>
<accession>A0A327ZY34</accession>
<dbReference type="AlphaFoldDB" id="A0A327ZY34"/>
<dbReference type="RefSeq" id="WP_111714117.1">
    <property type="nucleotide sequence ID" value="NZ_JBHSSR010000001.1"/>
</dbReference>
<proteinExistence type="predicted"/>
<evidence type="ECO:0000313" key="2">
    <source>
        <dbReference type="Proteomes" id="UP000249808"/>
    </source>
</evidence>